<protein>
    <submittedName>
        <fullName evidence="1">Uncharacterized protein DUF1018</fullName>
    </submittedName>
</protein>
<gene>
    <name evidence="1" type="ORF">EV669_105139</name>
</gene>
<evidence type="ECO:0000313" key="2">
    <source>
        <dbReference type="Proteomes" id="UP000294801"/>
    </source>
</evidence>
<organism evidence="1 2">
    <name type="scientific">Gulbenkiania mobilis</name>
    <dbReference type="NCBI Taxonomy" id="397457"/>
    <lineage>
        <taxon>Bacteria</taxon>
        <taxon>Pseudomonadati</taxon>
        <taxon>Pseudomonadota</taxon>
        <taxon>Betaproteobacteria</taxon>
        <taxon>Neisseriales</taxon>
        <taxon>Chromobacteriaceae</taxon>
        <taxon>Gulbenkiania</taxon>
    </lineage>
</organism>
<dbReference type="EMBL" id="SMDA01000005">
    <property type="protein sequence ID" value="TCW31438.1"/>
    <property type="molecule type" value="Genomic_DNA"/>
</dbReference>
<dbReference type="InterPro" id="IPR009363">
    <property type="entry name" value="Phage_Mu_Gp16"/>
</dbReference>
<dbReference type="Proteomes" id="UP000294801">
    <property type="component" value="Unassembled WGS sequence"/>
</dbReference>
<comment type="caution">
    <text evidence="1">The sequence shown here is derived from an EMBL/GenBank/DDBJ whole genome shotgun (WGS) entry which is preliminary data.</text>
</comment>
<accession>A0ABY2CWJ5</accession>
<sequence length="147" mass="15919">MPAATPERRALIGLAHKAAVLAGLSDDERKAVQRAVVGKESCADMTDTELRRLLWHYKGKGVQIGVPGPKPRGGAGWERPTPSQWAEIERLALSFGWADGLDDGRLASFVGRTAGVDAVRFLSRDGATRVISGLKRWQKSLSKRGES</sequence>
<reference evidence="1 2" key="1">
    <citation type="submission" date="2019-03" db="EMBL/GenBank/DDBJ databases">
        <title>Genomic Encyclopedia of Type Strains, Phase IV (KMG-IV): sequencing the most valuable type-strain genomes for metagenomic binning, comparative biology and taxonomic classification.</title>
        <authorList>
            <person name="Goeker M."/>
        </authorList>
    </citation>
    <scope>NUCLEOTIDE SEQUENCE [LARGE SCALE GENOMIC DNA]</scope>
    <source>
        <strain evidence="1 2">DSM 18507</strain>
    </source>
</reference>
<evidence type="ECO:0000313" key="1">
    <source>
        <dbReference type="EMBL" id="TCW31438.1"/>
    </source>
</evidence>
<name>A0ABY2CWJ5_GULMO</name>
<dbReference type="RefSeq" id="WP_165922736.1">
    <property type="nucleotide sequence ID" value="NZ_SMDA01000005.1"/>
</dbReference>
<keyword evidence="2" id="KW-1185">Reference proteome</keyword>
<proteinExistence type="predicted"/>
<dbReference type="Pfam" id="PF06252">
    <property type="entry name" value="GemA"/>
    <property type="match status" value="1"/>
</dbReference>